<protein>
    <submittedName>
        <fullName evidence="1">Uncharacterized protein</fullName>
    </submittedName>
</protein>
<accession>A0A2X2BZU6</accession>
<dbReference type="RefSeq" id="WP_073450535.1">
    <property type="nucleotide sequence ID" value="NZ_FQYS01000013.1"/>
</dbReference>
<dbReference type="Proteomes" id="UP000250443">
    <property type="component" value="Unassembled WGS sequence"/>
</dbReference>
<organism evidence="1 2">
    <name type="scientific">Pseudomonas luteola</name>
    <dbReference type="NCBI Taxonomy" id="47886"/>
    <lineage>
        <taxon>Bacteria</taxon>
        <taxon>Pseudomonadati</taxon>
        <taxon>Pseudomonadota</taxon>
        <taxon>Gammaproteobacteria</taxon>
        <taxon>Pseudomonadales</taxon>
        <taxon>Pseudomonadaceae</taxon>
        <taxon>Pseudomonas</taxon>
    </lineage>
</organism>
<reference evidence="1 2" key="1">
    <citation type="submission" date="2018-06" db="EMBL/GenBank/DDBJ databases">
        <authorList>
            <consortium name="Pathogen Informatics"/>
            <person name="Doyle S."/>
        </authorList>
    </citation>
    <scope>NUCLEOTIDE SEQUENCE [LARGE SCALE GENOMIC DNA]</scope>
    <source>
        <strain evidence="1 2">NCTC11842</strain>
    </source>
</reference>
<dbReference type="AlphaFoldDB" id="A0A2X2BZU6"/>
<gene>
    <name evidence="1" type="ORF">NCTC11842_00430</name>
</gene>
<name>A0A2X2BZU6_PSELU</name>
<sequence length="155" mass="17347">MIKHAYERKITITLTADTPEELDRMFKQAAQMISQGKKEGGREGPSSNVQFLVDTVFNEGIRDIKQELTVILHRDPSHEEIQFAEVQMPRYHMNQSVIVATSTGTGITDGKIIGLTLGKTADALYWSYNVTDEIQPEWVHEAELEAVSKPTSALS</sequence>
<evidence type="ECO:0000313" key="2">
    <source>
        <dbReference type="Proteomes" id="UP000250443"/>
    </source>
</evidence>
<dbReference type="EMBL" id="UAUF01000002">
    <property type="protein sequence ID" value="SPZ00281.1"/>
    <property type="molecule type" value="Genomic_DNA"/>
</dbReference>
<evidence type="ECO:0000313" key="1">
    <source>
        <dbReference type="EMBL" id="SPZ00281.1"/>
    </source>
</evidence>
<proteinExistence type="predicted"/>